<dbReference type="EMBL" id="CP002630">
    <property type="protein sequence ID" value="AEB12491.1"/>
    <property type="molecule type" value="Genomic_DNA"/>
</dbReference>
<dbReference type="GO" id="GO:0006526">
    <property type="term" value="P:L-arginine biosynthetic process"/>
    <property type="evidence" value="ECO:0007669"/>
    <property type="project" value="UniProtKB-UniRule"/>
</dbReference>
<dbReference type="InterPro" id="IPR000706">
    <property type="entry name" value="AGPR_type-1"/>
</dbReference>
<dbReference type="SUPFAM" id="SSF51735">
    <property type="entry name" value="NAD(P)-binding Rossmann-fold domains"/>
    <property type="match status" value="1"/>
</dbReference>
<evidence type="ECO:0000256" key="1">
    <source>
        <dbReference type="ARBA" id="ARBA00022571"/>
    </source>
</evidence>
<dbReference type="InterPro" id="IPR023013">
    <property type="entry name" value="AGPR_AS"/>
</dbReference>
<dbReference type="eggNOG" id="COG0002">
    <property type="taxonomic scope" value="Bacteria"/>
</dbReference>
<dbReference type="CDD" id="cd23934">
    <property type="entry name" value="AGPR_1_C"/>
    <property type="match status" value="1"/>
</dbReference>
<evidence type="ECO:0000313" key="9">
    <source>
        <dbReference type="Proteomes" id="UP000007030"/>
    </source>
</evidence>
<reference evidence="8 9" key="1">
    <citation type="journal article" date="2012" name="Stand. Genomic Sci.">
        <title>Complete genome sequence of the aerobic, heterotroph Marinithermus hydrothermalis type strain (T1(T)) from a deep-sea hydrothermal vent chimney.</title>
        <authorList>
            <person name="Copeland A."/>
            <person name="Gu W."/>
            <person name="Yasawong M."/>
            <person name="Lapidus A."/>
            <person name="Lucas S."/>
            <person name="Deshpande S."/>
            <person name="Pagani I."/>
            <person name="Tapia R."/>
            <person name="Cheng J.F."/>
            <person name="Goodwin L.A."/>
            <person name="Pitluck S."/>
            <person name="Liolios K."/>
            <person name="Ivanova N."/>
            <person name="Mavromatis K."/>
            <person name="Mikhailova N."/>
            <person name="Pati A."/>
            <person name="Chen A."/>
            <person name="Palaniappan K."/>
            <person name="Land M."/>
            <person name="Pan C."/>
            <person name="Brambilla E.M."/>
            <person name="Rohde M."/>
            <person name="Tindall B.J."/>
            <person name="Sikorski J."/>
            <person name="Goker M."/>
            <person name="Detter J.C."/>
            <person name="Bristow J."/>
            <person name="Eisen J.A."/>
            <person name="Markowitz V."/>
            <person name="Hugenholtz P."/>
            <person name="Kyrpides N.C."/>
            <person name="Klenk H.P."/>
            <person name="Woyke T."/>
        </authorList>
    </citation>
    <scope>NUCLEOTIDE SEQUENCE [LARGE SCALE GENOMIC DNA]</scope>
    <source>
        <strain evidence="9">DSM 14884 / JCM 11576 / T1</strain>
    </source>
</reference>
<keyword evidence="1 5" id="KW-0055">Arginine biosynthesis</keyword>
<dbReference type="STRING" id="869210.Marky_1756"/>
<accession>F2NPJ0</accession>
<dbReference type="PROSITE" id="PS01224">
    <property type="entry name" value="ARGC"/>
    <property type="match status" value="1"/>
</dbReference>
<dbReference type="PANTHER" id="PTHR32338:SF10">
    <property type="entry name" value="N-ACETYL-GAMMA-GLUTAMYL-PHOSPHATE REDUCTASE, CHLOROPLASTIC-RELATED"/>
    <property type="match status" value="1"/>
</dbReference>
<proteinExistence type="inferred from homology"/>
<dbReference type="UniPathway" id="UPA00068">
    <property type="reaction ID" value="UER00108"/>
</dbReference>
<dbReference type="GO" id="GO:0051287">
    <property type="term" value="F:NAD binding"/>
    <property type="evidence" value="ECO:0007669"/>
    <property type="project" value="InterPro"/>
</dbReference>
<keyword evidence="3 5" id="KW-0521">NADP</keyword>
<dbReference type="Pfam" id="PF22698">
    <property type="entry name" value="Semialdhyde_dhC_1"/>
    <property type="match status" value="1"/>
</dbReference>
<comment type="function">
    <text evidence="5">Catalyzes the NADPH-dependent reduction of N-acetyl-5-glutamyl phosphate to yield N-acetyl-L-glutamate 5-semialdehyde.</text>
</comment>
<dbReference type="RefSeq" id="WP_013704537.1">
    <property type="nucleotide sequence ID" value="NC_015387.1"/>
</dbReference>
<dbReference type="Gene3D" id="3.40.50.720">
    <property type="entry name" value="NAD(P)-binding Rossmann-like Domain"/>
    <property type="match status" value="1"/>
</dbReference>
<dbReference type="PANTHER" id="PTHR32338">
    <property type="entry name" value="N-ACETYL-GAMMA-GLUTAMYL-PHOSPHATE REDUCTASE, CHLOROPLASTIC-RELATED-RELATED"/>
    <property type="match status" value="1"/>
</dbReference>
<dbReference type="InterPro" id="IPR058924">
    <property type="entry name" value="AGPR_dimerisation_dom"/>
</dbReference>
<dbReference type="InterPro" id="IPR036291">
    <property type="entry name" value="NAD(P)-bd_dom_sf"/>
</dbReference>
<dbReference type="GO" id="GO:0003942">
    <property type="term" value="F:N-acetyl-gamma-glutamyl-phosphate reductase activity"/>
    <property type="evidence" value="ECO:0007669"/>
    <property type="project" value="UniProtKB-UniRule"/>
</dbReference>
<evidence type="ECO:0000256" key="4">
    <source>
        <dbReference type="ARBA" id="ARBA00023002"/>
    </source>
</evidence>
<keyword evidence="9" id="KW-1185">Reference proteome</keyword>
<evidence type="ECO:0000259" key="7">
    <source>
        <dbReference type="SMART" id="SM00859"/>
    </source>
</evidence>
<evidence type="ECO:0000256" key="3">
    <source>
        <dbReference type="ARBA" id="ARBA00022857"/>
    </source>
</evidence>
<dbReference type="GO" id="GO:0070401">
    <property type="term" value="F:NADP+ binding"/>
    <property type="evidence" value="ECO:0007669"/>
    <property type="project" value="InterPro"/>
</dbReference>
<dbReference type="SMART" id="SM00859">
    <property type="entry name" value="Semialdhyde_dh"/>
    <property type="match status" value="1"/>
</dbReference>
<comment type="pathway">
    <text evidence="5">Amino-acid biosynthesis; L-arginine biosynthesis; N(2)-acetyl-L-ornithine from L-glutamate: step 3/4.</text>
</comment>
<name>F2NPJ0_MARHT</name>
<gene>
    <name evidence="5" type="primary">argC</name>
    <name evidence="8" type="ordered locus">Marky_1756</name>
</gene>
<comment type="catalytic activity">
    <reaction evidence="5">
        <text>N-acetyl-L-glutamate 5-semialdehyde + phosphate + NADP(+) = N-acetyl-L-glutamyl 5-phosphate + NADPH + H(+)</text>
        <dbReference type="Rhea" id="RHEA:21588"/>
        <dbReference type="ChEBI" id="CHEBI:15378"/>
        <dbReference type="ChEBI" id="CHEBI:29123"/>
        <dbReference type="ChEBI" id="CHEBI:43474"/>
        <dbReference type="ChEBI" id="CHEBI:57783"/>
        <dbReference type="ChEBI" id="CHEBI:57936"/>
        <dbReference type="ChEBI" id="CHEBI:58349"/>
        <dbReference type="EC" id="1.2.1.38"/>
    </reaction>
</comment>
<evidence type="ECO:0000256" key="6">
    <source>
        <dbReference type="PROSITE-ProRule" id="PRU10010"/>
    </source>
</evidence>
<dbReference type="Proteomes" id="UP000007030">
    <property type="component" value="Chromosome"/>
</dbReference>
<evidence type="ECO:0000256" key="2">
    <source>
        <dbReference type="ARBA" id="ARBA00022605"/>
    </source>
</evidence>
<keyword evidence="5" id="KW-0963">Cytoplasm</keyword>
<dbReference type="Pfam" id="PF01118">
    <property type="entry name" value="Semialdhyde_dh"/>
    <property type="match status" value="1"/>
</dbReference>
<comment type="similarity">
    <text evidence="5">Belongs to the NAGSA dehydrogenase family. Type 1 subfamily.</text>
</comment>
<dbReference type="OrthoDB" id="9801289at2"/>
<sequence length="348" mass="37701">MIKVAIIGASGYAGAELIRILRRHPGVQLVGLASRTHAGQPLSAAWPHLPDPTPFTSPDAALAEADTVFLATPNGYAMQIVPTLLERGQRVIDLSADYRLPPPVFEAWYGLPHTSPEHYPNATYGLVELHRHELPEARLVANPGCYVTAATLALAPLAAEGLAHHLIVNAASGVSGAGRDAAGTSFAEINEDYKPYKPAGTHRHTPEIELNLARVQAQGRHVRTHGERRDLTLTFVPHLVPMTRGILVTAYATPPTPPTEAELYELYRAFYAHEPFVRVTEALPRTKGTWGANTVWIALRLDARTGRIVVFAALDNLVKGAAGQAVQNFNRMHGFDETTALDTAGVWP</sequence>
<dbReference type="InterPro" id="IPR050085">
    <property type="entry name" value="AGPR"/>
</dbReference>
<dbReference type="NCBIfam" id="TIGR01850">
    <property type="entry name" value="argC"/>
    <property type="match status" value="1"/>
</dbReference>
<dbReference type="Gene3D" id="3.30.360.10">
    <property type="entry name" value="Dihydrodipicolinate Reductase, domain 2"/>
    <property type="match status" value="1"/>
</dbReference>
<dbReference type="InterPro" id="IPR000534">
    <property type="entry name" value="Semialdehyde_DH_NAD-bd"/>
</dbReference>
<feature type="domain" description="Semialdehyde dehydrogenase NAD-binding" evidence="7">
    <location>
        <begin position="3"/>
        <end position="137"/>
    </location>
</feature>
<comment type="subcellular location">
    <subcellularLocation>
        <location evidence="5">Cytoplasm</location>
    </subcellularLocation>
</comment>
<organism evidence="8 9">
    <name type="scientific">Marinithermus hydrothermalis (strain DSM 14884 / JCM 11576 / T1)</name>
    <dbReference type="NCBI Taxonomy" id="869210"/>
    <lineage>
        <taxon>Bacteria</taxon>
        <taxon>Thermotogati</taxon>
        <taxon>Deinococcota</taxon>
        <taxon>Deinococci</taxon>
        <taxon>Thermales</taxon>
        <taxon>Thermaceae</taxon>
        <taxon>Marinithermus</taxon>
    </lineage>
</organism>
<evidence type="ECO:0000256" key="5">
    <source>
        <dbReference type="HAMAP-Rule" id="MF_00150"/>
    </source>
</evidence>
<dbReference type="GO" id="GO:0005737">
    <property type="term" value="C:cytoplasm"/>
    <property type="evidence" value="ECO:0007669"/>
    <property type="project" value="UniProtKB-SubCell"/>
</dbReference>
<feature type="active site" evidence="5 6">
    <location>
        <position position="145"/>
    </location>
</feature>
<evidence type="ECO:0000313" key="8">
    <source>
        <dbReference type="EMBL" id="AEB12491.1"/>
    </source>
</evidence>
<dbReference type="HAMAP" id="MF_00150">
    <property type="entry name" value="ArgC_type1"/>
    <property type="match status" value="1"/>
</dbReference>
<dbReference type="AlphaFoldDB" id="F2NPJ0"/>
<dbReference type="HOGENOM" id="CLU_006384_0_1_0"/>
<protein>
    <recommendedName>
        <fullName evidence="5">N-acetyl-gamma-glutamyl-phosphate reductase</fullName>
        <shortName evidence="5">AGPR</shortName>
        <ecNumber evidence="5">1.2.1.38</ecNumber>
    </recommendedName>
    <alternativeName>
        <fullName evidence="5">N-acetyl-glutamate semialdehyde dehydrogenase</fullName>
        <shortName evidence="5">NAGSA dehydrogenase</shortName>
    </alternativeName>
</protein>
<keyword evidence="4 5" id="KW-0560">Oxidoreductase</keyword>
<dbReference type="EC" id="1.2.1.38" evidence="5"/>
<keyword evidence="2 5" id="KW-0028">Amino-acid biosynthesis</keyword>
<dbReference type="KEGG" id="mhd:Marky_1756"/>
<dbReference type="CDD" id="cd17895">
    <property type="entry name" value="AGPR_1_N"/>
    <property type="match status" value="1"/>
</dbReference>
<dbReference type="SUPFAM" id="SSF55347">
    <property type="entry name" value="Glyceraldehyde-3-phosphate dehydrogenase-like, C-terminal domain"/>
    <property type="match status" value="1"/>
</dbReference>